<name>A0ABD0Z7V8_9HEMI</name>
<proteinExistence type="predicted"/>
<evidence type="ECO:0000313" key="2">
    <source>
        <dbReference type="EMBL" id="KAL1139852.1"/>
    </source>
</evidence>
<evidence type="ECO:0000313" key="3">
    <source>
        <dbReference type="Proteomes" id="UP001558652"/>
    </source>
</evidence>
<protein>
    <submittedName>
        <fullName evidence="2">Uncharacterized protein</fullName>
    </submittedName>
</protein>
<feature type="compositionally biased region" description="Basic and acidic residues" evidence="1">
    <location>
        <begin position="188"/>
        <end position="198"/>
    </location>
</feature>
<evidence type="ECO:0000256" key="1">
    <source>
        <dbReference type="SAM" id="MobiDB-lite"/>
    </source>
</evidence>
<keyword evidence="3" id="KW-1185">Reference proteome</keyword>
<comment type="caution">
    <text evidence="2">The sequence shown here is derived from an EMBL/GenBank/DDBJ whole genome shotgun (WGS) entry which is preliminary data.</text>
</comment>
<sequence length="370" mass="42153">MYSSNMFRHLVAIISAARLDVKEKVMAVYPFALLLGHANSAVNPLLYCWMTRNIRRTVLATLSCCRPRPKPRHPTDAHNNTNNQIRKHSCKYFLNGVNDEVGVTIGQTKEHLDFRKGFGKESMDSVYFFAEYHCSLPKIGGGEKFCKFGETTVDGGEVKLAENTTLLQKIPEEGEIKTNKRRRPTGRKYRETRDESGLRVRHEVKRDMLPFHPAEEERGRDDFVERLRVLRRQGAAGASGWSQVSRTHHDTQDQQQERSERDVDGTGGPAQPPVRRPFGVHQRRVVQFPPGSRLGDPPPITLVWHPDMLTVSTIQTGFICCEKYIWIVLLTVSSPARSLLNIARGQIVRSTEWVGTANFQMLSSLPHKRW</sequence>
<feature type="region of interest" description="Disordered" evidence="1">
    <location>
        <begin position="238"/>
        <end position="277"/>
    </location>
</feature>
<gene>
    <name evidence="2" type="ORF">AAG570_006829</name>
</gene>
<dbReference type="AlphaFoldDB" id="A0ABD0Z7V8"/>
<dbReference type="Gene3D" id="1.20.1070.10">
    <property type="entry name" value="Rhodopsin 7-helix transmembrane proteins"/>
    <property type="match status" value="1"/>
</dbReference>
<dbReference type="EMBL" id="JBFDAA010000002">
    <property type="protein sequence ID" value="KAL1139852.1"/>
    <property type="molecule type" value="Genomic_DNA"/>
</dbReference>
<organism evidence="2 3">
    <name type="scientific">Ranatra chinensis</name>
    <dbReference type="NCBI Taxonomy" id="642074"/>
    <lineage>
        <taxon>Eukaryota</taxon>
        <taxon>Metazoa</taxon>
        <taxon>Ecdysozoa</taxon>
        <taxon>Arthropoda</taxon>
        <taxon>Hexapoda</taxon>
        <taxon>Insecta</taxon>
        <taxon>Pterygota</taxon>
        <taxon>Neoptera</taxon>
        <taxon>Paraneoptera</taxon>
        <taxon>Hemiptera</taxon>
        <taxon>Heteroptera</taxon>
        <taxon>Panheteroptera</taxon>
        <taxon>Nepomorpha</taxon>
        <taxon>Nepidae</taxon>
        <taxon>Ranatrinae</taxon>
        <taxon>Ranatra</taxon>
    </lineage>
</organism>
<feature type="region of interest" description="Disordered" evidence="1">
    <location>
        <begin position="172"/>
        <end position="198"/>
    </location>
</feature>
<dbReference type="SUPFAM" id="SSF81321">
    <property type="entry name" value="Family A G protein-coupled receptor-like"/>
    <property type="match status" value="1"/>
</dbReference>
<reference evidence="2 3" key="1">
    <citation type="submission" date="2024-07" db="EMBL/GenBank/DDBJ databases">
        <title>Chromosome-level genome assembly of the water stick insect Ranatra chinensis (Heteroptera: Nepidae).</title>
        <authorList>
            <person name="Liu X."/>
        </authorList>
    </citation>
    <scope>NUCLEOTIDE SEQUENCE [LARGE SCALE GENOMIC DNA]</scope>
    <source>
        <strain evidence="2">Cailab_2021Rc</strain>
        <tissue evidence="2">Muscle</tissue>
    </source>
</reference>
<dbReference type="Proteomes" id="UP001558652">
    <property type="component" value="Unassembled WGS sequence"/>
</dbReference>
<accession>A0ABD0Z7V8</accession>
<feature type="compositionally biased region" description="Basic and acidic residues" evidence="1">
    <location>
        <begin position="247"/>
        <end position="264"/>
    </location>
</feature>